<keyword evidence="2" id="KW-0805">Transcription regulation</keyword>
<evidence type="ECO:0000256" key="4">
    <source>
        <dbReference type="ARBA" id="ARBA00023163"/>
    </source>
</evidence>
<dbReference type="Pfam" id="PF00126">
    <property type="entry name" value="HTH_1"/>
    <property type="match status" value="1"/>
</dbReference>
<evidence type="ECO:0000313" key="7">
    <source>
        <dbReference type="EMBL" id="ARU98469.1"/>
    </source>
</evidence>
<dbReference type="CDD" id="cd08422">
    <property type="entry name" value="PBP2_CrgA_like"/>
    <property type="match status" value="1"/>
</dbReference>
<dbReference type="RefSeq" id="WP_087488790.1">
    <property type="nucleotide sequence ID" value="NZ_CP015579.1"/>
</dbReference>
<sequence>MDRVKAAQVFNRICETGSLSAAARALGISRPMVSRYLEEMEKWAGARLIHRSSRHMTLTPAGEEILQKTRQLNRLSEDISGQADRETPSGILRVACAHFTATHIISPVLPEFLLRYPDLRIELDINNRPVSMIGERIDVAIRITENPEPGAIARRLGECASVICASPEYLAIHGAPASVSALSDHNCLSYSNFSQPQWQLLTEQGDTLSVAVNGNLSAGISAVLMDAALAGCGITMIPLAEASPWLAKGRLVTVLPQYTPLTLGIYGMYLSRKLQPPALRLFLDDIQRRLQAL</sequence>
<evidence type="ECO:0000313" key="6">
    <source>
        <dbReference type="EMBL" id="ARU94430.1"/>
    </source>
</evidence>
<organism evidence="6 9">
    <name type="scientific">Tatumella citrea</name>
    <name type="common">Pantoea citrea</name>
    <dbReference type="NCBI Taxonomy" id="53336"/>
    <lineage>
        <taxon>Bacteria</taxon>
        <taxon>Pseudomonadati</taxon>
        <taxon>Pseudomonadota</taxon>
        <taxon>Gammaproteobacteria</taxon>
        <taxon>Enterobacterales</taxon>
        <taxon>Erwiniaceae</taxon>
        <taxon>Tatumella</taxon>
    </lineage>
</organism>
<evidence type="ECO:0000259" key="5">
    <source>
        <dbReference type="PROSITE" id="PS50931"/>
    </source>
</evidence>
<keyword evidence="3" id="KW-0238">DNA-binding</keyword>
<dbReference type="Gene3D" id="1.10.10.10">
    <property type="entry name" value="Winged helix-like DNA-binding domain superfamily/Winged helix DNA-binding domain"/>
    <property type="match status" value="1"/>
</dbReference>
<keyword evidence="8" id="KW-1185">Reference proteome</keyword>
<keyword evidence="4" id="KW-0804">Transcription</keyword>
<dbReference type="Proteomes" id="UP000195814">
    <property type="component" value="Chromosome"/>
</dbReference>
<reference evidence="8 9" key="1">
    <citation type="submission" date="2016-05" db="EMBL/GenBank/DDBJ databases">
        <title>Complete genome sequence of two 2,5-diketo-D-glunonic acid producing strain Tatumella citrea.</title>
        <authorList>
            <person name="Duan C."/>
            <person name="Yang J."/>
            <person name="Yang S."/>
        </authorList>
    </citation>
    <scope>NUCLEOTIDE SEQUENCE [LARGE SCALE GENOMIC DNA]</scope>
    <source>
        <strain evidence="7 8">ATCC 39140</strain>
        <strain evidence="6 9">DSM 13699</strain>
    </source>
</reference>
<comment type="similarity">
    <text evidence="1">Belongs to the LysR transcriptional regulatory family.</text>
</comment>
<dbReference type="Pfam" id="PF03466">
    <property type="entry name" value="LysR_substrate"/>
    <property type="match status" value="1"/>
</dbReference>
<dbReference type="Proteomes" id="UP000195729">
    <property type="component" value="Chromosome"/>
</dbReference>
<dbReference type="InterPro" id="IPR036388">
    <property type="entry name" value="WH-like_DNA-bd_sf"/>
</dbReference>
<dbReference type="EMBL" id="CP015581">
    <property type="protein sequence ID" value="ARU98469.1"/>
    <property type="molecule type" value="Genomic_DNA"/>
</dbReference>
<name>A0A1Y0LLG9_TATCI</name>
<evidence type="ECO:0000313" key="9">
    <source>
        <dbReference type="Proteomes" id="UP000195814"/>
    </source>
</evidence>
<dbReference type="InterPro" id="IPR036390">
    <property type="entry name" value="WH_DNA-bd_sf"/>
</dbReference>
<dbReference type="AlphaFoldDB" id="A0A1Y0LLG9"/>
<evidence type="ECO:0000256" key="1">
    <source>
        <dbReference type="ARBA" id="ARBA00009437"/>
    </source>
</evidence>
<dbReference type="PROSITE" id="PS50931">
    <property type="entry name" value="HTH_LYSR"/>
    <property type="match status" value="1"/>
</dbReference>
<dbReference type="GO" id="GO:0043565">
    <property type="term" value="F:sequence-specific DNA binding"/>
    <property type="evidence" value="ECO:0007669"/>
    <property type="project" value="TreeGrafter"/>
</dbReference>
<dbReference type="Gene3D" id="3.40.190.290">
    <property type="match status" value="1"/>
</dbReference>
<feature type="domain" description="HTH lysR-type" evidence="5">
    <location>
        <begin position="1"/>
        <end position="59"/>
    </location>
</feature>
<protein>
    <submittedName>
        <fullName evidence="6">LysR family transcriptional regulator</fullName>
    </submittedName>
</protein>
<proteinExistence type="inferred from homology"/>
<dbReference type="OrthoDB" id="9786526at2"/>
<dbReference type="PANTHER" id="PTHR30537">
    <property type="entry name" value="HTH-TYPE TRANSCRIPTIONAL REGULATOR"/>
    <property type="match status" value="1"/>
</dbReference>
<gene>
    <name evidence="6" type="ORF">A7K98_12015</name>
    <name evidence="7" type="ORF">A7K99_12010</name>
</gene>
<dbReference type="EMBL" id="CP015579">
    <property type="protein sequence ID" value="ARU94430.1"/>
    <property type="molecule type" value="Genomic_DNA"/>
</dbReference>
<evidence type="ECO:0000313" key="8">
    <source>
        <dbReference type="Proteomes" id="UP000195729"/>
    </source>
</evidence>
<evidence type="ECO:0000256" key="3">
    <source>
        <dbReference type="ARBA" id="ARBA00023125"/>
    </source>
</evidence>
<dbReference type="InterPro" id="IPR058163">
    <property type="entry name" value="LysR-type_TF_proteobact-type"/>
</dbReference>
<dbReference type="GO" id="GO:0003700">
    <property type="term" value="F:DNA-binding transcription factor activity"/>
    <property type="evidence" value="ECO:0007669"/>
    <property type="project" value="InterPro"/>
</dbReference>
<dbReference type="InterPro" id="IPR005119">
    <property type="entry name" value="LysR_subst-bd"/>
</dbReference>
<dbReference type="KEGG" id="tci:A7K98_12015"/>
<evidence type="ECO:0000256" key="2">
    <source>
        <dbReference type="ARBA" id="ARBA00023015"/>
    </source>
</evidence>
<accession>A0A1Y0LLG9</accession>
<dbReference type="PANTHER" id="PTHR30537:SF35">
    <property type="entry name" value="TRANSCRIPTIONAL REGULATORY PROTEIN"/>
    <property type="match status" value="1"/>
</dbReference>
<dbReference type="SUPFAM" id="SSF46785">
    <property type="entry name" value="Winged helix' DNA-binding domain"/>
    <property type="match status" value="1"/>
</dbReference>
<dbReference type="InterPro" id="IPR000847">
    <property type="entry name" value="LysR_HTH_N"/>
</dbReference>
<dbReference type="SUPFAM" id="SSF53850">
    <property type="entry name" value="Periplasmic binding protein-like II"/>
    <property type="match status" value="1"/>
</dbReference>
<dbReference type="GO" id="GO:0006351">
    <property type="term" value="P:DNA-templated transcription"/>
    <property type="evidence" value="ECO:0007669"/>
    <property type="project" value="TreeGrafter"/>
</dbReference>